<dbReference type="InterPro" id="IPR036249">
    <property type="entry name" value="Thioredoxin-like_sf"/>
</dbReference>
<dbReference type="PANTHER" id="PTHR43640">
    <property type="entry name" value="OS07G0260300 PROTEIN"/>
    <property type="match status" value="1"/>
</dbReference>
<protein>
    <submittedName>
        <fullName evidence="2">Thioredoxin family protein</fullName>
    </submittedName>
</protein>
<dbReference type="KEGG" id="tdu:QJT80_14320"/>
<evidence type="ECO:0000313" key="2">
    <source>
        <dbReference type="EMBL" id="WGZ90647.1"/>
    </source>
</evidence>
<dbReference type="PANTHER" id="PTHR43640:SF1">
    <property type="entry name" value="THIOREDOXIN-DEPENDENT PEROXIREDOXIN"/>
    <property type="match status" value="1"/>
</dbReference>
<dbReference type="InterPro" id="IPR013766">
    <property type="entry name" value="Thioredoxin_domain"/>
</dbReference>
<dbReference type="InterPro" id="IPR047262">
    <property type="entry name" value="PRX-like1"/>
</dbReference>
<dbReference type="CDD" id="cd02969">
    <property type="entry name" value="PRX_like1"/>
    <property type="match status" value="1"/>
</dbReference>
<feature type="domain" description="Thioredoxin" evidence="1">
    <location>
        <begin position="9"/>
        <end position="164"/>
    </location>
</feature>
<name>A0AA95KJT7_9GAMM</name>
<dbReference type="Pfam" id="PF00578">
    <property type="entry name" value="AhpC-TSA"/>
    <property type="match status" value="1"/>
</dbReference>
<proteinExistence type="predicted"/>
<dbReference type="SUPFAM" id="SSF52833">
    <property type="entry name" value="Thioredoxin-like"/>
    <property type="match status" value="1"/>
</dbReference>
<accession>A0AA95KJT7</accession>
<dbReference type="PROSITE" id="PS51352">
    <property type="entry name" value="THIOREDOXIN_2"/>
    <property type="match status" value="1"/>
</dbReference>
<dbReference type="GO" id="GO:0016491">
    <property type="term" value="F:oxidoreductase activity"/>
    <property type="evidence" value="ECO:0007669"/>
    <property type="project" value="InterPro"/>
</dbReference>
<reference evidence="2" key="1">
    <citation type="journal article" date="2023" name="Int. J. Mol. Sci.">
        <title>Metagenomics Revealed a New Genus 'Candidatus Thiocaldithrix dubininis' gen. nov., sp. nov. and a New Species 'Candidatus Thiothrix putei' sp. nov. in the Family Thiotrichaceae, Some Members of Which Have Traits of Both Na+- and H+-Motive Energetics.</title>
        <authorList>
            <person name="Ravin N.V."/>
            <person name="Muntyan M.S."/>
            <person name="Smolyakov D.D."/>
            <person name="Rudenko T.S."/>
            <person name="Beletsky A.V."/>
            <person name="Mardanov A.V."/>
            <person name="Grabovich M.Y."/>
        </authorList>
    </citation>
    <scope>NUCLEOTIDE SEQUENCE</scope>
    <source>
        <strain evidence="2">GKL-01</strain>
    </source>
</reference>
<dbReference type="Gene3D" id="3.40.30.10">
    <property type="entry name" value="Glutaredoxin"/>
    <property type="match status" value="1"/>
</dbReference>
<dbReference type="EMBL" id="CP124755">
    <property type="protein sequence ID" value="WGZ90647.1"/>
    <property type="molecule type" value="Genomic_DNA"/>
</dbReference>
<dbReference type="AlphaFoldDB" id="A0AA95KJT7"/>
<sequence>MARTPSTMLELGVSAPAFSLLEPATGNIIMNSQFQDQPLLVAFICNHCPYVILIRQALRDLAAEYQAKGVAVVAINANDVANYPDDSPEKMIEEVQTQGYTFPYLYDESQNVAKAYQAACTPDFFLFDKQHKLFYRGQFDDARPGNNTAVTGTDLRHALDQLLDNLYPPAGQKPSLGCNIKWKTGNEPDYYAN</sequence>
<dbReference type="Proteomes" id="UP001300672">
    <property type="component" value="Chromosome"/>
</dbReference>
<dbReference type="GO" id="GO:0016209">
    <property type="term" value="F:antioxidant activity"/>
    <property type="evidence" value="ECO:0007669"/>
    <property type="project" value="InterPro"/>
</dbReference>
<organism evidence="2">
    <name type="scientific">Candidatus Thiocaldithrix dubininis</name>
    <dbReference type="NCBI Taxonomy" id="3080823"/>
    <lineage>
        <taxon>Bacteria</taxon>
        <taxon>Pseudomonadati</taxon>
        <taxon>Pseudomonadota</taxon>
        <taxon>Gammaproteobacteria</taxon>
        <taxon>Thiotrichales</taxon>
        <taxon>Thiotrichaceae</taxon>
        <taxon>Candidatus Thiocaldithrix</taxon>
    </lineage>
</organism>
<dbReference type="InterPro" id="IPR000866">
    <property type="entry name" value="AhpC/TSA"/>
</dbReference>
<gene>
    <name evidence="2" type="ORF">QJT80_14320</name>
</gene>
<evidence type="ECO:0000259" key="1">
    <source>
        <dbReference type="PROSITE" id="PS51352"/>
    </source>
</evidence>
<reference evidence="2" key="2">
    <citation type="submission" date="2023-04" db="EMBL/GenBank/DDBJ databases">
        <authorList>
            <person name="Beletskiy A.V."/>
            <person name="Mardanov A.V."/>
            <person name="Ravin N.V."/>
        </authorList>
    </citation>
    <scope>NUCLEOTIDE SEQUENCE</scope>
    <source>
        <strain evidence="2">GKL-01</strain>
    </source>
</reference>